<name>A0A2G8L9R9_STIJA</name>
<dbReference type="GO" id="GO:0005829">
    <property type="term" value="C:cytosol"/>
    <property type="evidence" value="ECO:0007669"/>
    <property type="project" value="GOC"/>
</dbReference>
<keyword evidence="2" id="KW-0653">Protein transport</keyword>
<keyword evidence="7" id="KW-1185">Reference proteome</keyword>
<dbReference type="GO" id="GO:0005768">
    <property type="term" value="C:endosome"/>
    <property type="evidence" value="ECO:0007669"/>
    <property type="project" value="TreeGrafter"/>
</dbReference>
<dbReference type="InterPro" id="IPR040314">
    <property type="entry name" value="DOP1"/>
</dbReference>
<feature type="compositionally biased region" description="Polar residues" evidence="4">
    <location>
        <begin position="716"/>
        <end position="738"/>
    </location>
</feature>
<evidence type="ECO:0000256" key="3">
    <source>
        <dbReference type="ARBA" id="ARBA00046326"/>
    </source>
</evidence>
<dbReference type="Proteomes" id="UP000230750">
    <property type="component" value="Unassembled WGS sequence"/>
</dbReference>
<evidence type="ECO:0000256" key="2">
    <source>
        <dbReference type="ARBA" id="ARBA00022927"/>
    </source>
</evidence>
<dbReference type="AlphaFoldDB" id="A0A2G8L9R9"/>
<evidence type="ECO:0000256" key="1">
    <source>
        <dbReference type="ARBA" id="ARBA00022448"/>
    </source>
</evidence>
<proteinExistence type="inferred from homology"/>
<dbReference type="STRING" id="307972.A0A2G8L9R9"/>
<dbReference type="OrthoDB" id="297643at2759"/>
<feature type="compositionally biased region" description="Low complexity" evidence="4">
    <location>
        <begin position="673"/>
        <end position="699"/>
    </location>
</feature>
<keyword evidence="1" id="KW-0813">Transport</keyword>
<dbReference type="PANTHER" id="PTHR14042">
    <property type="entry name" value="DOPEY-RELATED"/>
    <property type="match status" value="1"/>
</dbReference>
<dbReference type="Pfam" id="PF04118">
    <property type="entry name" value="Dopey_N"/>
    <property type="match status" value="1"/>
</dbReference>
<dbReference type="PANTHER" id="PTHR14042:SF24">
    <property type="entry name" value="PROTEIN DOPEY-1 HOMOLOG"/>
    <property type="match status" value="1"/>
</dbReference>
<organism evidence="6 7">
    <name type="scientific">Stichopus japonicus</name>
    <name type="common">Sea cucumber</name>
    <dbReference type="NCBI Taxonomy" id="307972"/>
    <lineage>
        <taxon>Eukaryota</taxon>
        <taxon>Metazoa</taxon>
        <taxon>Echinodermata</taxon>
        <taxon>Eleutherozoa</taxon>
        <taxon>Echinozoa</taxon>
        <taxon>Holothuroidea</taxon>
        <taxon>Aspidochirotacea</taxon>
        <taxon>Aspidochirotida</taxon>
        <taxon>Stichopodidae</taxon>
        <taxon>Apostichopus</taxon>
    </lineage>
</organism>
<reference evidence="6 7" key="1">
    <citation type="journal article" date="2017" name="PLoS Biol.">
        <title>The sea cucumber genome provides insights into morphological evolution and visceral regeneration.</title>
        <authorList>
            <person name="Zhang X."/>
            <person name="Sun L."/>
            <person name="Yuan J."/>
            <person name="Sun Y."/>
            <person name="Gao Y."/>
            <person name="Zhang L."/>
            <person name="Li S."/>
            <person name="Dai H."/>
            <person name="Hamel J.F."/>
            <person name="Liu C."/>
            <person name="Yu Y."/>
            <person name="Liu S."/>
            <person name="Lin W."/>
            <person name="Guo K."/>
            <person name="Jin S."/>
            <person name="Xu P."/>
            <person name="Storey K.B."/>
            <person name="Huan P."/>
            <person name="Zhang T."/>
            <person name="Zhou Y."/>
            <person name="Zhang J."/>
            <person name="Lin C."/>
            <person name="Li X."/>
            <person name="Xing L."/>
            <person name="Huo D."/>
            <person name="Sun M."/>
            <person name="Wang L."/>
            <person name="Mercier A."/>
            <person name="Li F."/>
            <person name="Yang H."/>
            <person name="Xiang J."/>
        </authorList>
    </citation>
    <scope>NUCLEOTIDE SEQUENCE [LARGE SCALE GENOMIC DNA]</scope>
    <source>
        <strain evidence="6">Shaxun</strain>
        <tissue evidence="6">Muscle</tissue>
    </source>
</reference>
<dbReference type="InterPro" id="IPR007249">
    <property type="entry name" value="DOP1_N"/>
</dbReference>
<comment type="caution">
    <text evidence="6">The sequence shown here is derived from an EMBL/GenBank/DDBJ whole genome shotgun (WGS) entry which is preliminary data.</text>
</comment>
<accession>A0A2G8L9R9</accession>
<dbReference type="GO" id="GO:0005802">
    <property type="term" value="C:trans-Golgi network"/>
    <property type="evidence" value="ECO:0007669"/>
    <property type="project" value="TreeGrafter"/>
</dbReference>
<comment type="similarity">
    <text evidence="3">Belongs to the DOP1 family.</text>
</comment>
<dbReference type="GO" id="GO:0015031">
    <property type="term" value="P:protein transport"/>
    <property type="evidence" value="ECO:0007669"/>
    <property type="project" value="UniProtKB-KW"/>
</dbReference>
<evidence type="ECO:0000259" key="5">
    <source>
        <dbReference type="Pfam" id="PF04118"/>
    </source>
</evidence>
<feature type="region of interest" description="Disordered" evidence="4">
    <location>
        <begin position="639"/>
        <end position="739"/>
    </location>
</feature>
<feature type="compositionally biased region" description="Basic and acidic residues" evidence="4">
    <location>
        <begin position="651"/>
        <end position="672"/>
    </location>
</feature>
<sequence>MPCFFFFFNSRRKKLSPSTLTNRRNSFSKEVVVKYDLTQTDVEFPKMNLDEAELQTDPKYRNYTANVDKALRGFEYSSEWADLISALGKLIKVLQANSKYSCIPKRLVIGKRLAQCTHPALPSGVHLKALETYALIFRTIGPKQLCHDMFIYSAGIFPLLSYAAMPVKPKLLGLYEEHYLPLGEHLRPALTGLLQGILPGLEEGSEHSERTNNLLVQLCAGMVKSNFYSALWESVLTSPTVRLPAINFVLSQIDNKTPMSEQKYLFGSDTQLLVKSVCAALFDTVVLVQRSTLDLVLVCFPLCSASITLSHDQLTELVTATLNTLLRRDMSLNRRLFTWLLGDHDAGGYKAAAPKLTPHDLKKHKRSDSAVSTSSYVSIEDQTVYFETHSRNLLIEGLKTWLHDTPEDTSPGTTDQKKCTLEPCKGSTSDTFCGVVRRRLKSGSSKPADLIKIANQLFNSLEQYFIWEYVGKKFEMCCRKSGVRTMEPIDRNALTCSELCVLVDFLLDIVSLESYVETPTEYLPQLLCKITMSLTNNCSHLALVEIHDSLQLCLKLMTKVQPSMVLMPHWALVYPPFHHLGTAIHGANAPLGSCLSSIPPSRYTIHGAKPSPLDVAPVMVTEQEDELPKELLRHLEGIENDYDMVESQTVPHRDDSVDKDKDEDSSAQERKVSIQSSTTEETSQISESSSESTETFNSTNDEEDETGHQSLDRLASNPSVTSSSSKRQLLSRPTSLADQQILPAFRASSIRTNLSLRGNRSSPKNSVTAGV</sequence>
<dbReference type="EMBL" id="MRZV01000157">
    <property type="protein sequence ID" value="PIK57008.1"/>
    <property type="molecule type" value="Genomic_DNA"/>
</dbReference>
<gene>
    <name evidence="6" type="ORF">BSL78_06100</name>
</gene>
<protein>
    <recommendedName>
        <fullName evidence="5">DOP1 N-terminal domain-containing protein</fullName>
    </recommendedName>
</protein>
<feature type="domain" description="DOP1 N-terminal" evidence="5">
    <location>
        <begin position="57"/>
        <end position="344"/>
    </location>
</feature>
<dbReference type="GO" id="GO:0006895">
    <property type="term" value="P:Golgi to endosome transport"/>
    <property type="evidence" value="ECO:0007669"/>
    <property type="project" value="InterPro"/>
</dbReference>
<evidence type="ECO:0000313" key="6">
    <source>
        <dbReference type="EMBL" id="PIK57008.1"/>
    </source>
</evidence>
<evidence type="ECO:0000313" key="7">
    <source>
        <dbReference type="Proteomes" id="UP000230750"/>
    </source>
</evidence>
<evidence type="ECO:0000256" key="4">
    <source>
        <dbReference type="SAM" id="MobiDB-lite"/>
    </source>
</evidence>